<dbReference type="Pfam" id="PF00072">
    <property type="entry name" value="Response_reg"/>
    <property type="match status" value="1"/>
</dbReference>
<proteinExistence type="predicted"/>
<evidence type="ECO:0000256" key="1">
    <source>
        <dbReference type="ARBA" id="ARBA00022553"/>
    </source>
</evidence>
<reference evidence="6" key="1">
    <citation type="submission" date="2016-10" db="EMBL/GenBank/DDBJ databases">
        <authorList>
            <person name="Varghese N."/>
            <person name="Submissions S."/>
        </authorList>
    </citation>
    <scope>NUCLEOTIDE SEQUENCE [LARGE SCALE GENOMIC DNA]</scope>
    <source>
        <strain evidence="6">Nm71</strain>
    </source>
</reference>
<dbReference type="InterPro" id="IPR001789">
    <property type="entry name" value="Sig_transdc_resp-reg_receiver"/>
</dbReference>
<dbReference type="CDD" id="cd17546">
    <property type="entry name" value="REC_hyHK_CKI1_RcsC-like"/>
    <property type="match status" value="1"/>
</dbReference>
<dbReference type="GO" id="GO:0000160">
    <property type="term" value="P:phosphorelay signal transduction system"/>
    <property type="evidence" value="ECO:0007669"/>
    <property type="project" value="UniProtKB-KW"/>
</dbReference>
<organism evidence="5 6">
    <name type="scientific">Nitrosomonas marina</name>
    <dbReference type="NCBI Taxonomy" id="917"/>
    <lineage>
        <taxon>Bacteria</taxon>
        <taxon>Pseudomonadati</taxon>
        <taxon>Pseudomonadota</taxon>
        <taxon>Betaproteobacteria</taxon>
        <taxon>Nitrosomonadales</taxon>
        <taxon>Nitrosomonadaceae</taxon>
        <taxon>Nitrosomonas</taxon>
    </lineage>
</organism>
<protein>
    <submittedName>
        <fullName evidence="5">CheY chemotaxis protein or a CheY-like REC (Receiver) domain</fullName>
    </submittedName>
</protein>
<evidence type="ECO:0000313" key="5">
    <source>
        <dbReference type="EMBL" id="SET37589.1"/>
    </source>
</evidence>
<dbReference type="PANTHER" id="PTHR45339:SF1">
    <property type="entry name" value="HYBRID SIGNAL TRANSDUCTION HISTIDINE KINASE J"/>
    <property type="match status" value="1"/>
</dbReference>
<keyword evidence="1 3" id="KW-0597">Phosphoprotein</keyword>
<sequence>MLQNVGIEVAFALNGQEAYQMVQHQQYDLVFMDCQMPVMDGYEATRLIRQLPEYAGLSIVALTANALSGDLKKCLDAGMNDLLAKPFSLAQLRAMLEKWLPDSKKGRQLDRLNEEQVVNG</sequence>
<keyword evidence="2" id="KW-0902">Two-component regulatory system</keyword>
<dbReference type="Gene3D" id="3.40.50.2300">
    <property type="match status" value="1"/>
</dbReference>
<dbReference type="InterPro" id="IPR011006">
    <property type="entry name" value="CheY-like_superfamily"/>
</dbReference>
<evidence type="ECO:0000256" key="3">
    <source>
        <dbReference type="PROSITE-ProRule" id="PRU00169"/>
    </source>
</evidence>
<dbReference type="RefSeq" id="WP_090659656.1">
    <property type="nucleotide sequence ID" value="NZ_FOIA01000023.1"/>
</dbReference>
<dbReference type="SUPFAM" id="SSF52172">
    <property type="entry name" value="CheY-like"/>
    <property type="match status" value="1"/>
</dbReference>
<dbReference type="PROSITE" id="PS50110">
    <property type="entry name" value="RESPONSE_REGULATORY"/>
    <property type="match status" value="1"/>
</dbReference>
<dbReference type="Proteomes" id="UP000199345">
    <property type="component" value="Unassembled WGS sequence"/>
</dbReference>
<dbReference type="OrthoDB" id="9179585at2"/>
<evidence type="ECO:0000313" key="6">
    <source>
        <dbReference type="Proteomes" id="UP000199345"/>
    </source>
</evidence>
<dbReference type="AlphaFoldDB" id="A0A1I0DY35"/>
<gene>
    <name evidence="5" type="ORF">SAMN05216326_12351</name>
</gene>
<feature type="domain" description="Response regulatory" evidence="4">
    <location>
        <begin position="1"/>
        <end position="100"/>
    </location>
</feature>
<name>A0A1I0DY35_9PROT</name>
<dbReference type="SMART" id="SM00448">
    <property type="entry name" value="REC"/>
    <property type="match status" value="1"/>
</dbReference>
<dbReference type="EMBL" id="FOIA01000023">
    <property type="protein sequence ID" value="SET37589.1"/>
    <property type="molecule type" value="Genomic_DNA"/>
</dbReference>
<accession>A0A1I0DY35</accession>
<keyword evidence="6" id="KW-1185">Reference proteome</keyword>
<dbReference type="PANTHER" id="PTHR45339">
    <property type="entry name" value="HYBRID SIGNAL TRANSDUCTION HISTIDINE KINASE J"/>
    <property type="match status" value="1"/>
</dbReference>
<feature type="modified residue" description="4-aspartylphosphate" evidence="3">
    <location>
        <position position="33"/>
    </location>
</feature>
<evidence type="ECO:0000256" key="2">
    <source>
        <dbReference type="ARBA" id="ARBA00023012"/>
    </source>
</evidence>
<evidence type="ECO:0000259" key="4">
    <source>
        <dbReference type="PROSITE" id="PS50110"/>
    </source>
</evidence>